<protein>
    <submittedName>
        <fullName evidence="1">Phage tail protein</fullName>
    </submittedName>
</protein>
<proteinExistence type="predicted"/>
<dbReference type="AlphaFoldDB" id="A0A178HP28"/>
<dbReference type="OrthoDB" id="7834326at2"/>
<dbReference type="Proteomes" id="UP000078389">
    <property type="component" value="Unassembled WGS sequence"/>
</dbReference>
<keyword evidence="2" id="KW-1185">Reference proteome</keyword>
<comment type="caution">
    <text evidence="1">The sequence shown here is derived from an EMBL/GenBank/DDBJ whole genome shotgun (WGS) entry which is preliminary data.</text>
</comment>
<accession>A0A178HP28</accession>
<dbReference type="EMBL" id="LVVY01000130">
    <property type="protein sequence ID" value="OAM73764.1"/>
    <property type="molecule type" value="Genomic_DNA"/>
</dbReference>
<dbReference type="InterPro" id="IPR006498">
    <property type="entry name" value="Tail_tube"/>
</dbReference>
<gene>
    <name evidence="1" type="ORF">A3840_17370</name>
</gene>
<evidence type="ECO:0000313" key="2">
    <source>
        <dbReference type="Proteomes" id="UP000078389"/>
    </source>
</evidence>
<organism evidence="1 2">
    <name type="scientific">Devosia elaeis</name>
    <dbReference type="NCBI Taxonomy" id="1770058"/>
    <lineage>
        <taxon>Bacteria</taxon>
        <taxon>Pseudomonadati</taxon>
        <taxon>Pseudomonadota</taxon>
        <taxon>Alphaproteobacteria</taxon>
        <taxon>Hyphomicrobiales</taxon>
        <taxon>Devosiaceae</taxon>
        <taxon>Devosia</taxon>
    </lineage>
</organism>
<dbReference type="RefSeq" id="WP_067459894.1">
    <property type="nucleotide sequence ID" value="NZ_LVVY01000130.1"/>
</dbReference>
<dbReference type="Pfam" id="PF04985">
    <property type="entry name" value="Phage_tube"/>
    <property type="match status" value="1"/>
</dbReference>
<sequence>MVNKIAINRVTNANIYLDGNSLLGRAEELELPQIKHKMAEHKALGMVGTAEFFSGIEKMEAKVKWASFYQEVMREAVNPFKTVRLQARASLETYTGQGRTAEVPVVMMLTAAFKEFPLGTFKQHEPAVVDTVLSVYYASMQIDGNEIFEIDVLENIYKVAGEDVLATYRLNIGA</sequence>
<evidence type="ECO:0000313" key="1">
    <source>
        <dbReference type="EMBL" id="OAM73764.1"/>
    </source>
</evidence>
<reference evidence="1 2" key="1">
    <citation type="submission" date="2016-03" db="EMBL/GenBank/DDBJ databases">
        <title>Genome sequencing of Devosia sp. S37.</title>
        <authorList>
            <person name="Mohd Nor M."/>
        </authorList>
    </citation>
    <scope>NUCLEOTIDE SEQUENCE [LARGE SCALE GENOMIC DNA]</scope>
    <source>
        <strain evidence="1 2">S37</strain>
    </source>
</reference>
<dbReference type="STRING" id="1770058.A3840_17370"/>
<dbReference type="NCBIfam" id="TIGR01611">
    <property type="entry name" value="tail_tube"/>
    <property type="match status" value="1"/>
</dbReference>
<name>A0A178HP28_9HYPH</name>